<dbReference type="PRINTS" id="PR00032">
    <property type="entry name" value="HTHARAC"/>
</dbReference>
<proteinExistence type="predicted"/>
<dbReference type="Proteomes" id="UP001064971">
    <property type="component" value="Plasmid pDAETH-2"/>
</dbReference>
<evidence type="ECO:0000256" key="2">
    <source>
        <dbReference type="ARBA" id="ARBA00023125"/>
    </source>
</evidence>
<evidence type="ECO:0000256" key="4">
    <source>
        <dbReference type="ARBA" id="ARBA00023163"/>
    </source>
</evidence>
<keyword evidence="3" id="KW-0010">Activator</keyword>
<dbReference type="RefSeq" id="WP_264778143.1">
    <property type="nucleotide sequence ID" value="NZ_AP026562.1"/>
</dbReference>
<dbReference type="InterPro" id="IPR003313">
    <property type="entry name" value="AraC-bd"/>
</dbReference>
<evidence type="ECO:0000256" key="3">
    <source>
        <dbReference type="ARBA" id="ARBA00023159"/>
    </source>
</evidence>
<dbReference type="SUPFAM" id="SSF46689">
    <property type="entry name" value="Homeodomain-like"/>
    <property type="match status" value="2"/>
</dbReference>
<dbReference type="InterPro" id="IPR018060">
    <property type="entry name" value="HTH_AraC"/>
</dbReference>
<protein>
    <submittedName>
        <fullName evidence="6">Transcriptional regulator</fullName>
    </submittedName>
</protein>
<evidence type="ECO:0000259" key="5">
    <source>
        <dbReference type="PROSITE" id="PS01124"/>
    </source>
</evidence>
<reference evidence="6" key="1">
    <citation type="submission" date="2022-07" db="EMBL/GenBank/DDBJ databases">
        <title>Complete Genome Sequence of the Radioresistant Bacterium Deinococcus aetherius ST0316, Isolated from the Air Dust collected in Lower Stratosphere above Japan.</title>
        <authorList>
            <person name="Satoh K."/>
            <person name="Hagiwara K."/>
            <person name="Katsumata K."/>
            <person name="Kubo A."/>
            <person name="Yokobori S."/>
            <person name="Yamagishi A."/>
            <person name="Oono Y."/>
            <person name="Narumi I."/>
        </authorList>
    </citation>
    <scope>NUCLEOTIDE SEQUENCE</scope>
    <source>
        <strain evidence="6">ST0316</strain>
        <plasmid evidence="6">pDAETH-2</plasmid>
    </source>
</reference>
<organism evidence="6 7">
    <name type="scientific">Deinococcus aetherius</name>
    <dbReference type="NCBI Taxonomy" id="200252"/>
    <lineage>
        <taxon>Bacteria</taxon>
        <taxon>Thermotogati</taxon>
        <taxon>Deinococcota</taxon>
        <taxon>Deinococci</taxon>
        <taxon>Deinococcales</taxon>
        <taxon>Deinococcaceae</taxon>
        <taxon>Deinococcus</taxon>
    </lineage>
</organism>
<dbReference type="InterPro" id="IPR018062">
    <property type="entry name" value="HTH_AraC-typ_CS"/>
</dbReference>
<sequence>MTPRVRVQSWRAPELGGVDFLHGTFTTHAFARHTHDTYSIGLLAQGAMSFECRGATHTLRPGVIGLIHPDEVHTGHAETRDGWTYRNFYPDAGLLVGAFVPLGSRADLLPRLPVVIDDPVLFHALVTAHRAFEEHAPSLTRESLMREALTGLVLRHAAKPPPLPTVGQEPQALHLVRTILKDDFARNVTLDELARLAELNPYTLLRAFRRAYGLPPHAYQLQVRLRHAKRFLRGGETVAQAALRAGFTDQSHFGRHFRRTFGVTPGQYRQGVKNVLAL</sequence>
<dbReference type="PANTHER" id="PTHR46796">
    <property type="entry name" value="HTH-TYPE TRANSCRIPTIONAL ACTIVATOR RHAS-RELATED"/>
    <property type="match status" value="1"/>
</dbReference>
<keyword evidence="2" id="KW-0238">DNA-binding</keyword>
<name>A0ABM8AKD7_9DEIO</name>
<keyword evidence="1" id="KW-0805">Transcription regulation</keyword>
<dbReference type="Pfam" id="PF02311">
    <property type="entry name" value="AraC_binding"/>
    <property type="match status" value="1"/>
</dbReference>
<dbReference type="Pfam" id="PF12833">
    <property type="entry name" value="HTH_18"/>
    <property type="match status" value="1"/>
</dbReference>
<accession>A0ABM8AKD7</accession>
<dbReference type="PANTHER" id="PTHR46796:SF2">
    <property type="entry name" value="TRANSCRIPTIONAL REGULATORY PROTEIN"/>
    <property type="match status" value="1"/>
</dbReference>
<dbReference type="PROSITE" id="PS00041">
    <property type="entry name" value="HTH_ARAC_FAMILY_1"/>
    <property type="match status" value="1"/>
</dbReference>
<dbReference type="EMBL" id="AP026562">
    <property type="protein sequence ID" value="BDP44287.1"/>
    <property type="molecule type" value="Genomic_DNA"/>
</dbReference>
<keyword evidence="7" id="KW-1185">Reference proteome</keyword>
<feature type="domain" description="HTH araC/xylS-type" evidence="5">
    <location>
        <begin position="174"/>
        <end position="271"/>
    </location>
</feature>
<dbReference type="Gene3D" id="2.60.120.10">
    <property type="entry name" value="Jelly Rolls"/>
    <property type="match status" value="1"/>
</dbReference>
<dbReference type="InterPro" id="IPR009057">
    <property type="entry name" value="Homeodomain-like_sf"/>
</dbReference>
<gene>
    <name evidence="6" type="ORF">DAETH_42560</name>
</gene>
<dbReference type="InterPro" id="IPR020449">
    <property type="entry name" value="Tscrpt_reg_AraC-type_HTH"/>
</dbReference>
<keyword evidence="6" id="KW-0614">Plasmid</keyword>
<dbReference type="InterPro" id="IPR014710">
    <property type="entry name" value="RmlC-like_jellyroll"/>
</dbReference>
<dbReference type="InterPro" id="IPR050204">
    <property type="entry name" value="AraC_XylS_family_regulators"/>
</dbReference>
<dbReference type="InterPro" id="IPR037923">
    <property type="entry name" value="HTH-like"/>
</dbReference>
<evidence type="ECO:0000313" key="7">
    <source>
        <dbReference type="Proteomes" id="UP001064971"/>
    </source>
</evidence>
<evidence type="ECO:0000256" key="1">
    <source>
        <dbReference type="ARBA" id="ARBA00023015"/>
    </source>
</evidence>
<dbReference type="PROSITE" id="PS01124">
    <property type="entry name" value="HTH_ARAC_FAMILY_2"/>
    <property type="match status" value="1"/>
</dbReference>
<dbReference type="SUPFAM" id="SSF51215">
    <property type="entry name" value="Regulatory protein AraC"/>
    <property type="match status" value="1"/>
</dbReference>
<geneLocation type="plasmid" evidence="6 7">
    <name>pDAETH-2</name>
</geneLocation>
<dbReference type="Gene3D" id="1.10.10.60">
    <property type="entry name" value="Homeodomain-like"/>
    <property type="match status" value="2"/>
</dbReference>
<keyword evidence="4" id="KW-0804">Transcription</keyword>
<dbReference type="SMART" id="SM00342">
    <property type="entry name" value="HTH_ARAC"/>
    <property type="match status" value="1"/>
</dbReference>
<evidence type="ECO:0000313" key="6">
    <source>
        <dbReference type="EMBL" id="BDP44287.1"/>
    </source>
</evidence>